<feature type="compositionally biased region" description="Acidic residues" evidence="8">
    <location>
        <begin position="611"/>
        <end position="630"/>
    </location>
</feature>
<evidence type="ECO:0000313" key="13">
    <source>
        <dbReference type="Proteomes" id="UP000675940"/>
    </source>
</evidence>
<evidence type="ECO:0000259" key="11">
    <source>
        <dbReference type="PROSITE" id="PS50929"/>
    </source>
</evidence>
<feature type="transmembrane region" description="Helical" evidence="9">
    <location>
        <begin position="155"/>
        <end position="178"/>
    </location>
</feature>
<dbReference type="SUPFAM" id="SSF90123">
    <property type="entry name" value="ABC transporter transmembrane region"/>
    <property type="match status" value="1"/>
</dbReference>
<dbReference type="Gene3D" id="1.20.1560.10">
    <property type="entry name" value="ABC transporter type 1, transmembrane domain"/>
    <property type="match status" value="1"/>
</dbReference>
<dbReference type="InterPro" id="IPR039421">
    <property type="entry name" value="Type_1_exporter"/>
</dbReference>
<dbReference type="PROSITE" id="PS50929">
    <property type="entry name" value="ABC_TM1F"/>
    <property type="match status" value="1"/>
</dbReference>
<keyword evidence="13" id="KW-1185">Reference proteome</keyword>
<accession>A0A940S0N9</accession>
<evidence type="ECO:0000256" key="7">
    <source>
        <dbReference type="ARBA" id="ARBA00024725"/>
    </source>
</evidence>
<dbReference type="InterPro" id="IPR003593">
    <property type="entry name" value="AAA+_ATPase"/>
</dbReference>
<evidence type="ECO:0000256" key="2">
    <source>
        <dbReference type="ARBA" id="ARBA00022692"/>
    </source>
</evidence>
<dbReference type="SMART" id="SM00382">
    <property type="entry name" value="AAA"/>
    <property type="match status" value="1"/>
</dbReference>
<dbReference type="InterPro" id="IPR003439">
    <property type="entry name" value="ABC_transporter-like_ATP-bd"/>
</dbReference>
<dbReference type="RefSeq" id="WP_209361225.1">
    <property type="nucleotide sequence ID" value="NZ_JAGISH010000006.1"/>
</dbReference>
<keyword evidence="6 9" id="KW-0472">Membrane</keyword>
<protein>
    <submittedName>
        <fullName evidence="12">ABC transporter ATP-binding protein</fullName>
    </submittedName>
</protein>
<dbReference type="Gene3D" id="3.40.50.300">
    <property type="entry name" value="P-loop containing nucleotide triphosphate hydrolases"/>
    <property type="match status" value="1"/>
</dbReference>
<dbReference type="Proteomes" id="UP000675940">
    <property type="component" value="Unassembled WGS sequence"/>
</dbReference>
<dbReference type="GO" id="GO:0005886">
    <property type="term" value="C:plasma membrane"/>
    <property type="evidence" value="ECO:0007669"/>
    <property type="project" value="UniProtKB-SubCell"/>
</dbReference>
<dbReference type="PROSITE" id="PS50893">
    <property type="entry name" value="ABC_TRANSPORTER_2"/>
    <property type="match status" value="1"/>
</dbReference>
<gene>
    <name evidence="12" type="ORF">J5474_12395</name>
</gene>
<feature type="domain" description="ABC transmembrane type-1" evidence="11">
    <location>
        <begin position="41"/>
        <end position="327"/>
    </location>
</feature>
<feature type="transmembrane region" description="Helical" evidence="9">
    <location>
        <begin position="184"/>
        <end position="203"/>
    </location>
</feature>
<dbReference type="InterPro" id="IPR027417">
    <property type="entry name" value="P-loop_NTPase"/>
</dbReference>
<keyword evidence="3" id="KW-0547">Nucleotide-binding</keyword>
<evidence type="ECO:0000256" key="1">
    <source>
        <dbReference type="ARBA" id="ARBA00004651"/>
    </source>
</evidence>
<evidence type="ECO:0000256" key="6">
    <source>
        <dbReference type="ARBA" id="ARBA00023136"/>
    </source>
</evidence>
<feature type="transmembrane region" description="Helical" evidence="9">
    <location>
        <begin position="298"/>
        <end position="320"/>
    </location>
</feature>
<dbReference type="FunFam" id="3.40.50.300:FF:000218">
    <property type="entry name" value="Multidrug ABC transporter ATP-binding protein"/>
    <property type="match status" value="1"/>
</dbReference>
<dbReference type="EMBL" id="JAGISH010000006">
    <property type="protein sequence ID" value="MBP0483288.1"/>
    <property type="molecule type" value="Genomic_DNA"/>
</dbReference>
<comment type="caution">
    <text evidence="12">The sequence shown here is derived from an EMBL/GenBank/DDBJ whole genome shotgun (WGS) entry which is preliminary data.</text>
</comment>
<feature type="transmembrane region" description="Helical" evidence="9">
    <location>
        <begin position="76"/>
        <end position="97"/>
    </location>
</feature>
<dbReference type="InterPro" id="IPR011527">
    <property type="entry name" value="ABC1_TM_dom"/>
</dbReference>
<evidence type="ECO:0000256" key="5">
    <source>
        <dbReference type="ARBA" id="ARBA00022989"/>
    </source>
</evidence>
<evidence type="ECO:0000256" key="4">
    <source>
        <dbReference type="ARBA" id="ARBA00022840"/>
    </source>
</evidence>
<dbReference type="Pfam" id="PF00664">
    <property type="entry name" value="ABC_membrane"/>
    <property type="match status" value="1"/>
</dbReference>
<dbReference type="InterPro" id="IPR017871">
    <property type="entry name" value="ABC_transporter-like_CS"/>
</dbReference>
<dbReference type="GO" id="GO:0016887">
    <property type="term" value="F:ATP hydrolysis activity"/>
    <property type="evidence" value="ECO:0007669"/>
    <property type="project" value="InterPro"/>
</dbReference>
<feature type="transmembrane region" description="Helical" evidence="9">
    <location>
        <begin position="39"/>
        <end position="64"/>
    </location>
</feature>
<dbReference type="PANTHER" id="PTHR43394:SF1">
    <property type="entry name" value="ATP-BINDING CASSETTE SUB-FAMILY B MEMBER 10, MITOCHONDRIAL"/>
    <property type="match status" value="1"/>
</dbReference>
<feature type="transmembrane region" description="Helical" evidence="9">
    <location>
        <begin position="270"/>
        <end position="292"/>
    </location>
</feature>
<dbReference type="PROSITE" id="PS00211">
    <property type="entry name" value="ABC_TRANSPORTER_1"/>
    <property type="match status" value="1"/>
</dbReference>
<keyword evidence="5 9" id="KW-1133">Transmembrane helix</keyword>
<reference evidence="12" key="1">
    <citation type="submission" date="2021-03" db="EMBL/GenBank/DDBJ databases">
        <title>Sagittula salina sp. nov. strain M10.9X isolated from the marine waste.</title>
        <authorList>
            <person name="Satari L."/>
            <person name="Molina-Menor E."/>
            <person name="Vidal-Verdu A."/>
            <person name="Pascual J."/>
            <person name="Pereto J."/>
            <person name="Porcar M."/>
        </authorList>
    </citation>
    <scope>NUCLEOTIDE SEQUENCE</scope>
    <source>
        <strain evidence="12">M10.9X</strain>
    </source>
</reference>
<evidence type="ECO:0000256" key="8">
    <source>
        <dbReference type="SAM" id="MobiDB-lite"/>
    </source>
</evidence>
<evidence type="ECO:0000259" key="10">
    <source>
        <dbReference type="PROSITE" id="PS50893"/>
    </source>
</evidence>
<dbReference type="Pfam" id="PF00005">
    <property type="entry name" value="ABC_tran"/>
    <property type="match status" value="1"/>
</dbReference>
<evidence type="ECO:0000256" key="9">
    <source>
        <dbReference type="SAM" id="Phobius"/>
    </source>
</evidence>
<feature type="domain" description="ABC transporter" evidence="10">
    <location>
        <begin position="361"/>
        <end position="600"/>
    </location>
</feature>
<dbReference type="PANTHER" id="PTHR43394">
    <property type="entry name" value="ATP-DEPENDENT PERMEASE MDL1, MITOCHONDRIAL"/>
    <property type="match status" value="1"/>
</dbReference>
<name>A0A940S0N9_9RHOB</name>
<comment type="function">
    <text evidence="7">Part of an ABC transporter complex. Transmembrane domains (TMD) form a pore in the inner membrane and the ATP-binding domain (NBD) is responsible for energy generation.</text>
</comment>
<dbReference type="InterPro" id="IPR036640">
    <property type="entry name" value="ABC1_TM_sf"/>
</dbReference>
<sequence>MFRFFENLVDPYAPYSPNDTPPRRLLPFLFQYARPFRGVFVLATVTSVLTASIEIGLIAAMGWVVDILEGDPAQVWGAHGLTLMALGFFLLFLRPLLNALDVALLNQAIMPNLGTLIRYRAHAHVLRQSVGWFENDFAGRIANRIMQTPPAAGEVAFQTFDAVTFSLAYIVGAVLLLGDSDPRLTIPLLGWMILYGLLIRWTVRNVSPASKASADARSLVTGRVVDAYTNVQSVKMFAHDDRELDYAKEAIEKARQTFMREMRLYTTMDLALNALNGLLVVGVVGLALTLWMQGNATAGVVAAATALVLRLNAMTGWIMWATTSLFRELGIVQEGMETIAQPITLRDTPDAQPLRLTDGRIELKVLSHHYGQASGGLDHVTLTIPAGQKVGLVGRSGAGKSTLVKLLLRFYDPEAGQILIDGQDVTRVTQASLREGIGMVQQDSSLLHRSVRDNILYGRPDATEAEMIAAARQAHAHDFILGLRDAEGRAGYDAQVGERGVKLSGGQRQRISLARVILKNAPILLLDEATSALDSEVEAAIQDTLYGMMEGKTVIAIAHRLSTIAHMDRILVLDGGRIAEDGPHEVLLARGGLYASFWARQSGGFLALDHPEDDTDTDTATDTDSGEAAE</sequence>
<evidence type="ECO:0000256" key="3">
    <source>
        <dbReference type="ARBA" id="ARBA00022741"/>
    </source>
</evidence>
<dbReference type="GO" id="GO:0005524">
    <property type="term" value="F:ATP binding"/>
    <property type="evidence" value="ECO:0007669"/>
    <property type="project" value="UniProtKB-KW"/>
</dbReference>
<organism evidence="12 13">
    <name type="scientific">Sagittula salina</name>
    <dbReference type="NCBI Taxonomy" id="2820268"/>
    <lineage>
        <taxon>Bacteria</taxon>
        <taxon>Pseudomonadati</taxon>
        <taxon>Pseudomonadota</taxon>
        <taxon>Alphaproteobacteria</taxon>
        <taxon>Rhodobacterales</taxon>
        <taxon>Roseobacteraceae</taxon>
        <taxon>Sagittula</taxon>
    </lineage>
</organism>
<dbReference type="SUPFAM" id="SSF52540">
    <property type="entry name" value="P-loop containing nucleoside triphosphate hydrolases"/>
    <property type="match status" value="1"/>
</dbReference>
<proteinExistence type="predicted"/>
<keyword evidence="2 9" id="KW-0812">Transmembrane</keyword>
<evidence type="ECO:0000313" key="12">
    <source>
        <dbReference type="EMBL" id="MBP0483288.1"/>
    </source>
</evidence>
<keyword evidence="4 12" id="KW-0067">ATP-binding</keyword>
<dbReference type="GO" id="GO:0015421">
    <property type="term" value="F:ABC-type oligopeptide transporter activity"/>
    <property type="evidence" value="ECO:0007669"/>
    <property type="project" value="TreeGrafter"/>
</dbReference>
<feature type="region of interest" description="Disordered" evidence="8">
    <location>
        <begin position="608"/>
        <end position="630"/>
    </location>
</feature>
<dbReference type="AlphaFoldDB" id="A0A940S0N9"/>
<comment type="subcellular location">
    <subcellularLocation>
        <location evidence="1">Cell membrane</location>
        <topology evidence="1">Multi-pass membrane protein</topology>
    </subcellularLocation>
</comment>